<gene>
    <name evidence="1" type="ORF">BJX63DRAFT_34952</name>
</gene>
<protein>
    <submittedName>
        <fullName evidence="1">Uncharacterized protein</fullName>
    </submittedName>
</protein>
<dbReference type="EMBL" id="JBFXLT010000111">
    <property type="protein sequence ID" value="KAL2808501.1"/>
    <property type="molecule type" value="Genomic_DNA"/>
</dbReference>
<evidence type="ECO:0000313" key="1">
    <source>
        <dbReference type="EMBL" id="KAL2808501.1"/>
    </source>
</evidence>
<sequence length="100" mass="11182">MVNIWPPELENQGPAKIRLEHHRKVSSQASATVCKLLALPHAHTYLPHLLTNETDFWPSKSTTRIKDGSTTTSSSDIVGFTISDKPPRNVFTFCIINILL</sequence>
<comment type="caution">
    <text evidence="1">The sequence shown here is derived from an EMBL/GenBank/DDBJ whole genome shotgun (WGS) entry which is preliminary data.</text>
</comment>
<proteinExistence type="predicted"/>
<keyword evidence="2" id="KW-1185">Reference proteome</keyword>
<evidence type="ECO:0000313" key="2">
    <source>
        <dbReference type="Proteomes" id="UP001610334"/>
    </source>
</evidence>
<organism evidence="1 2">
    <name type="scientific">Aspergillus granulosus</name>
    <dbReference type="NCBI Taxonomy" id="176169"/>
    <lineage>
        <taxon>Eukaryota</taxon>
        <taxon>Fungi</taxon>
        <taxon>Dikarya</taxon>
        <taxon>Ascomycota</taxon>
        <taxon>Pezizomycotina</taxon>
        <taxon>Eurotiomycetes</taxon>
        <taxon>Eurotiomycetidae</taxon>
        <taxon>Eurotiales</taxon>
        <taxon>Aspergillaceae</taxon>
        <taxon>Aspergillus</taxon>
        <taxon>Aspergillus subgen. Nidulantes</taxon>
    </lineage>
</organism>
<accession>A0ABR4GZ79</accession>
<reference evidence="1 2" key="1">
    <citation type="submission" date="2024-07" db="EMBL/GenBank/DDBJ databases">
        <title>Section-level genome sequencing and comparative genomics of Aspergillus sections Usti and Cavernicolus.</title>
        <authorList>
            <consortium name="Lawrence Berkeley National Laboratory"/>
            <person name="Nybo J.L."/>
            <person name="Vesth T.C."/>
            <person name="Theobald S."/>
            <person name="Frisvad J.C."/>
            <person name="Larsen T.O."/>
            <person name="Kjaerboelling I."/>
            <person name="Rothschild-Mancinelli K."/>
            <person name="Lyhne E.K."/>
            <person name="Kogle M.E."/>
            <person name="Barry K."/>
            <person name="Clum A."/>
            <person name="Na H."/>
            <person name="Ledsgaard L."/>
            <person name="Lin J."/>
            <person name="Lipzen A."/>
            <person name="Kuo A."/>
            <person name="Riley R."/>
            <person name="Mondo S."/>
            <person name="Labutti K."/>
            <person name="Haridas S."/>
            <person name="Pangalinan J."/>
            <person name="Salamov A.A."/>
            <person name="Simmons B.A."/>
            <person name="Magnuson J.K."/>
            <person name="Chen J."/>
            <person name="Drula E."/>
            <person name="Henrissat B."/>
            <person name="Wiebenga A."/>
            <person name="Lubbers R.J."/>
            <person name="Gomes A.C."/>
            <person name="Makela M.R."/>
            <person name="Stajich J."/>
            <person name="Grigoriev I.V."/>
            <person name="Mortensen U.H."/>
            <person name="De Vries R.P."/>
            <person name="Baker S.E."/>
            <person name="Andersen M.R."/>
        </authorList>
    </citation>
    <scope>NUCLEOTIDE SEQUENCE [LARGE SCALE GENOMIC DNA]</scope>
    <source>
        <strain evidence="1 2">CBS 588.65</strain>
    </source>
</reference>
<name>A0ABR4GZ79_9EURO</name>
<dbReference type="Proteomes" id="UP001610334">
    <property type="component" value="Unassembled WGS sequence"/>
</dbReference>